<accession>A0A1E4S3J0</accession>
<dbReference type="SUPFAM" id="SSF160443">
    <property type="entry name" value="SMR domain-like"/>
    <property type="match status" value="1"/>
</dbReference>
<dbReference type="RefSeq" id="XP_020071059.1">
    <property type="nucleotide sequence ID" value="XM_020212669.1"/>
</dbReference>
<dbReference type="Gene3D" id="3.30.1370.110">
    <property type="match status" value="1"/>
</dbReference>
<reference evidence="2 3" key="1">
    <citation type="journal article" date="2016" name="Proc. Natl. Acad. Sci. U.S.A.">
        <title>Comparative genomics of biotechnologically important yeasts.</title>
        <authorList>
            <person name="Riley R."/>
            <person name="Haridas S."/>
            <person name="Wolfe K.H."/>
            <person name="Lopes M.R."/>
            <person name="Hittinger C.T."/>
            <person name="Goeker M."/>
            <person name="Salamov A.A."/>
            <person name="Wisecaver J.H."/>
            <person name="Long T.M."/>
            <person name="Calvey C.H."/>
            <person name="Aerts A.L."/>
            <person name="Barry K.W."/>
            <person name="Choi C."/>
            <person name="Clum A."/>
            <person name="Coughlan A.Y."/>
            <person name="Deshpande S."/>
            <person name="Douglass A.P."/>
            <person name="Hanson S.J."/>
            <person name="Klenk H.-P."/>
            <person name="LaButti K.M."/>
            <person name="Lapidus A."/>
            <person name="Lindquist E.A."/>
            <person name="Lipzen A.M."/>
            <person name="Meier-Kolthoff J.P."/>
            <person name="Ohm R.A."/>
            <person name="Otillar R.P."/>
            <person name="Pangilinan J.L."/>
            <person name="Peng Y."/>
            <person name="Rokas A."/>
            <person name="Rosa C.A."/>
            <person name="Scheuner C."/>
            <person name="Sibirny A.A."/>
            <person name="Slot J.C."/>
            <person name="Stielow J.B."/>
            <person name="Sun H."/>
            <person name="Kurtzman C.P."/>
            <person name="Blackwell M."/>
            <person name="Grigoriev I.V."/>
            <person name="Jeffries T.W."/>
        </authorList>
    </citation>
    <scope>NUCLEOTIDE SEQUENCE [LARGE SCALE GENOMIC DNA]</scope>
    <source>
        <strain evidence="3">ATCC 18201 / CBS 1600 / BCRC 20928 / JCM 3617 / NBRC 0987 / NRRL Y-1542</strain>
    </source>
</reference>
<dbReference type="AlphaFoldDB" id="A0A1E4S3J0"/>
<evidence type="ECO:0000313" key="3">
    <source>
        <dbReference type="Proteomes" id="UP000094389"/>
    </source>
</evidence>
<keyword evidence="3" id="KW-1185">Reference proteome</keyword>
<dbReference type="GO" id="GO:0004519">
    <property type="term" value="F:endonuclease activity"/>
    <property type="evidence" value="ECO:0007669"/>
    <property type="project" value="TreeGrafter"/>
</dbReference>
<dbReference type="STRING" id="983966.A0A1E4S3J0"/>
<gene>
    <name evidence="2" type="ORF">CYBJADRAFT_126899</name>
</gene>
<name>A0A1E4S3J0_CYBJN</name>
<protein>
    <recommendedName>
        <fullName evidence="1">Smr domain-containing protein</fullName>
    </recommendedName>
</protein>
<evidence type="ECO:0000313" key="2">
    <source>
        <dbReference type="EMBL" id="ODV74020.1"/>
    </source>
</evidence>
<dbReference type="Proteomes" id="UP000094389">
    <property type="component" value="Unassembled WGS sequence"/>
</dbReference>
<organism evidence="2 3">
    <name type="scientific">Cyberlindnera jadinii (strain ATCC 18201 / CBS 1600 / BCRC 20928 / JCM 3617 / NBRC 0987 / NRRL Y-1542)</name>
    <name type="common">Torula yeast</name>
    <name type="synonym">Candida utilis</name>
    <dbReference type="NCBI Taxonomy" id="983966"/>
    <lineage>
        <taxon>Eukaryota</taxon>
        <taxon>Fungi</taxon>
        <taxon>Dikarya</taxon>
        <taxon>Ascomycota</taxon>
        <taxon>Saccharomycotina</taxon>
        <taxon>Saccharomycetes</taxon>
        <taxon>Phaffomycetales</taxon>
        <taxon>Phaffomycetaceae</taxon>
        <taxon>Cyberlindnera</taxon>
    </lineage>
</organism>
<dbReference type="InterPro" id="IPR036063">
    <property type="entry name" value="Smr_dom_sf"/>
</dbReference>
<dbReference type="PANTHER" id="PTHR46535">
    <property type="entry name" value="NEDD4-BINDING PROTEIN 2"/>
    <property type="match status" value="1"/>
</dbReference>
<feature type="domain" description="Smr" evidence="1">
    <location>
        <begin position="14"/>
        <end position="109"/>
    </location>
</feature>
<dbReference type="OrthoDB" id="4080456at2759"/>
<dbReference type="InterPro" id="IPR052772">
    <property type="entry name" value="Endo/PolyKinase_Domain-Protein"/>
</dbReference>
<dbReference type="EMBL" id="KV453929">
    <property type="protein sequence ID" value="ODV74020.1"/>
    <property type="molecule type" value="Genomic_DNA"/>
</dbReference>
<dbReference type="SMART" id="SM00463">
    <property type="entry name" value="SMR"/>
    <property type="match status" value="1"/>
</dbReference>
<sequence>MKQAINNALKTNKLDLHGFHMATVKKTVPLVLQHWWDEELRERGRHGTEGSTIKARHVEPLTIVTGRGIHSDAGIPKLKKLVGRMLMSGPWQYDEESSYFVVYGNKRAV</sequence>
<dbReference type="InterPro" id="IPR002625">
    <property type="entry name" value="Smr_dom"/>
</dbReference>
<dbReference type="GO" id="GO:0005634">
    <property type="term" value="C:nucleus"/>
    <property type="evidence" value="ECO:0007669"/>
    <property type="project" value="TreeGrafter"/>
</dbReference>
<dbReference type="GeneID" id="30987065"/>
<dbReference type="PROSITE" id="PS50828">
    <property type="entry name" value="SMR"/>
    <property type="match status" value="1"/>
</dbReference>
<proteinExistence type="predicted"/>
<evidence type="ECO:0000259" key="1">
    <source>
        <dbReference type="PROSITE" id="PS50828"/>
    </source>
</evidence>
<dbReference type="PANTHER" id="PTHR46535:SF1">
    <property type="entry name" value="NEDD4-BINDING PROTEIN 2"/>
    <property type="match status" value="1"/>
</dbReference>